<accession>A0A0B6XX73</accession>
<gene>
    <name evidence="1" type="primary">ORF3245</name>
</gene>
<feature type="non-terminal residue" evidence="1">
    <location>
        <position position="94"/>
    </location>
</feature>
<proteinExistence type="predicted"/>
<organism evidence="1">
    <name type="scientific">Arion vulgaris</name>
    <dbReference type="NCBI Taxonomy" id="1028688"/>
    <lineage>
        <taxon>Eukaryota</taxon>
        <taxon>Metazoa</taxon>
        <taxon>Spiralia</taxon>
        <taxon>Lophotrochozoa</taxon>
        <taxon>Mollusca</taxon>
        <taxon>Gastropoda</taxon>
        <taxon>Heterobranchia</taxon>
        <taxon>Euthyneura</taxon>
        <taxon>Panpulmonata</taxon>
        <taxon>Eupulmonata</taxon>
        <taxon>Stylommatophora</taxon>
        <taxon>Helicina</taxon>
        <taxon>Arionoidea</taxon>
        <taxon>Arionidae</taxon>
        <taxon>Arion</taxon>
    </lineage>
</organism>
<name>A0A0B6XX73_9EUPU</name>
<protein>
    <submittedName>
        <fullName evidence="1">Uncharacterized protein</fullName>
    </submittedName>
</protein>
<dbReference type="EMBL" id="HACG01001291">
    <property type="protein sequence ID" value="CEK48156.1"/>
    <property type="molecule type" value="Transcribed_RNA"/>
</dbReference>
<reference evidence="1" key="1">
    <citation type="submission" date="2014-12" db="EMBL/GenBank/DDBJ databases">
        <title>Insight into the proteome of Arion vulgaris.</title>
        <authorList>
            <person name="Aradska J."/>
            <person name="Bulat T."/>
            <person name="Smidak R."/>
            <person name="Sarate P."/>
            <person name="Gangsoo J."/>
            <person name="Sialana F."/>
            <person name="Bilban M."/>
            <person name="Lubec G."/>
        </authorList>
    </citation>
    <scope>NUCLEOTIDE SEQUENCE</scope>
    <source>
        <tissue evidence="1">Skin</tissue>
    </source>
</reference>
<dbReference type="AlphaFoldDB" id="A0A0B6XX73"/>
<feature type="non-terminal residue" evidence="1">
    <location>
        <position position="1"/>
    </location>
</feature>
<sequence>YNADGTVRHLNQWSKWKEVLEKLPDKEDRKKVSVFSKEVNNKEYAFLSIKEDDDVGKESENKIKMEIKLDQNNNKGNAQISNFNFKKPDDSSYS</sequence>
<evidence type="ECO:0000313" key="1">
    <source>
        <dbReference type="EMBL" id="CEK48156.1"/>
    </source>
</evidence>